<proteinExistence type="predicted"/>
<evidence type="ECO:0000313" key="1">
    <source>
        <dbReference type="EMBL" id="UUZ45004.1"/>
    </source>
</evidence>
<protein>
    <submittedName>
        <fullName evidence="1">AAA family ATPase</fullName>
    </submittedName>
</protein>
<reference evidence="1" key="1">
    <citation type="submission" date="2021-11" db="EMBL/GenBank/DDBJ databases">
        <title>Study of the species diversity of bacterial strains isolated from a unique natural object - Shulgan-Tash cave (Bashkiria).</title>
        <authorList>
            <person name="Sazanova A.L."/>
            <person name="Chirak E.R."/>
            <person name="Safronova V.I."/>
        </authorList>
    </citation>
    <scope>NUCLEOTIDE SEQUENCE</scope>
    <source>
        <strain evidence="1">P1</strain>
    </source>
</reference>
<dbReference type="Proteomes" id="UP001059663">
    <property type="component" value="Chromosome"/>
</dbReference>
<evidence type="ECO:0000313" key="2">
    <source>
        <dbReference type="Proteomes" id="UP001059663"/>
    </source>
</evidence>
<gene>
    <name evidence="1" type="ORF">LP422_01145</name>
</gene>
<name>A0AC61U4T9_9MICO</name>
<accession>A0AC61U4T9</accession>
<sequence length="706" mass="77690">MAPSDREHGPQDYVILFGIHESILPFRSDTSDLATWVLTDPDDNSIRTPCSQSLKIGGIACTSTVLGEEPRDSSAADVLSVGQSFVPNVLQGSSESRSQVRVGRVQIKNFRGVFDGRVDFKGDALLVAGNSVGKSTICEALDTVLGPERMFRRPVIDEYDFFGANYQLVDDHAPRVEVEVVLVDLGPTAERRFSNHLRKWSEADRDFADQDPSAIDEADQNPRCLPLLFTGRFDPREDDFEGNTFFAHPTPVIDDLSPESAALGEGRRIFGRDDKRHCGYLYLRTNRTGARAMSFQRGSLLDTIVRLEDRATGELWERARTALADLDLREASKLDSVLYEVQQRLRRFMALDDQGVGMHPSDLTRDSIRDTLRVFITASPGHSAVPFNRLSTGSLNLVVFALLTYIAELKGDHSVIFAMEEPEIALPPHSQRRLVDFVTSRMGQAIVTSHSPYVIERFEPESILMLTRTDDGVLSSVPFDVTGLLKPKKVREERRQFAEAILARGVLVVEGSTEAAVVPVAADVLDADPTIGYTHWTWLESASTTRRVTRRCRASPRCSRRSENAVTASTTPPPVPSRKVRLRTRSASTNTSKSSTRASRIYSSQRCPTVPSAFLTVAATLADYPAEAGFLPTDTDPDGVDLLLKSVLLKRKGAYYGYAARLVAEAADASELPESYVNFLLAIDADIATVNAPTPAPGTRSDPAAK</sequence>
<dbReference type="EMBL" id="CP087977">
    <property type="protein sequence ID" value="UUZ45004.1"/>
    <property type="molecule type" value="Genomic_DNA"/>
</dbReference>
<organism evidence="1 2">
    <name type="scientific">Janibacter limosus</name>
    <dbReference type="NCBI Taxonomy" id="53458"/>
    <lineage>
        <taxon>Bacteria</taxon>
        <taxon>Bacillati</taxon>
        <taxon>Actinomycetota</taxon>
        <taxon>Actinomycetes</taxon>
        <taxon>Micrococcales</taxon>
        <taxon>Intrasporangiaceae</taxon>
        <taxon>Janibacter</taxon>
    </lineage>
</organism>